<organism evidence="2 3">
    <name type="scientific">Panicum virgatum</name>
    <name type="common">Blackwell switchgrass</name>
    <dbReference type="NCBI Taxonomy" id="38727"/>
    <lineage>
        <taxon>Eukaryota</taxon>
        <taxon>Viridiplantae</taxon>
        <taxon>Streptophyta</taxon>
        <taxon>Embryophyta</taxon>
        <taxon>Tracheophyta</taxon>
        <taxon>Spermatophyta</taxon>
        <taxon>Magnoliopsida</taxon>
        <taxon>Liliopsida</taxon>
        <taxon>Poales</taxon>
        <taxon>Poaceae</taxon>
        <taxon>PACMAD clade</taxon>
        <taxon>Panicoideae</taxon>
        <taxon>Panicodae</taxon>
        <taxon>Paniceae</taxon>
        <taxon>Panicinae</taxon>
        <taxon>Panicum</taxon>
        <taxon>Panicum sect. Hiantes</taxon>
    </lineage>
</organism>
<reference evidence="2" key="1">
    <citation type="submission" date="2020-05" db="EMBL/GenBank/DDBJ databases">
        <title>WGS assembly of Panicum virgatum.</title>
        <authorList>
            <person name="Lovell J.T."/>
            <person name="Jenkins J."/>
            <person name="Shu S."/>
            <person name="Juenger T.E."/>
            <person name="Schmutz J."/>
        </authorList>
    </citation>
    <scope>NUCLEOTIDE SEQUENCE</scope>
    <source>
        <strain evidence="2">AP13</strain>
    </source>
</reference>
<dbReference type="EMBL" id="CM029054">
    <property type="protein sequence ID" value="KAG2540103.1"/>
    <property type="molecule type" value="Genomic_DNA"/>
</dbReference>
<feature type="region of interest" description="Disordered" evidence="1">
    <location>
        <begin position="180"/>
        <end position="226"/>
    </location>
</feature>
<proteinExistence type="predicted"/>
<evidence type="ECO:0000313" key="2">
    <source>
        <dbReference type="EMBL" id="KAG2540103.1"/>
    </source>
</evidence>
<sequence length="372" mass="41821">MMRKPILYDIHVDEYHVNRVMRQFGLYQQTPVPNVHSVEAHVHRWTCQGQPPGSRWADKVRPYVDSWAAALDDIVFEDRPHSDEAFADYLRWYMPRTRTRVVHVPPDARIEAARVSETYPVVRDQNFAIAYDVIRVLESEASSSMGQYHDMTPAQHQSTLQKIVDMCKLFRRAVTCHEDDTFLPPHSSGPVPVPSPSSRRSAPAAQSGPPRPPPDTMATPSGSVVRPTYVPRPAHLYSAAPGLSLFPSIDPYGARSSSLHRPIHDLEYRQVGGTDDDEEIQEVDDLAQMEWVNKFFSSAPTQEVVGTSQLGGAPLATQDYSQVEHTPIPEQGRRSTRETIPPDPLTYSQHHTRAAQAAERHGRRRGGKRGCI</sequence>
<feature type="region of interest" description="Disordered" evidence="1">
    <location>
        <begin position="325"/>
        <end position="372"/>
    </location>
</feature>
<name>A0A8T0MUB4_PANVG</name>
<accession>A0A8T0MUB4</accession>
<evidence type="ECO:0000313" key="3">
    <source>
        <dbReference type="Proteomes" id="UP000823388"/>
    </source>
</evidence>
<feature type="compositionally biased region" description="Basic residues" evidence="1">
    <location>
        <begin position="361"/>
        <end position="372"/>
    </location>
</feature>
<keyword evidence="3" id="KW-1185">Reference proteome</keyword>
<comment type="caution">
    <text evidence="2">The sequence shown here is derived from an EMBL/GenBank/DDBJ whole genome shotgun (WGS) entry which is preliminary data.</text>
</comment>
<evidence type="ECO:0000256" key="1">
    <source>
        <dbReference type="SAM" id="MobiDB-lite"/>
    </source>
</evidence>
<dbReference type="Proteomes" id="UP000823388">
    <property type="component" value="Chromosome 9N"/>
</dbReference>
<feature type="compositionally biased region" description="Low complexity" evidence="1">
    <location>
        <begin position="184"/>
        <end position="208"/>
    </location>
</feature>
<gene>
    <name evidence="2" type="ORF">PVAP13_9NG529014</name>
</gene>
<protein>
    <submittedName>
        <fullName evidence="2">Uncharacterized protein</fullName>
    </submittedName>
</protein>
<dbReference type="AlphaFoldDB" id="A0A8T0MUB4"/>